<dbReference type="Pfam" id="PF07859">
    <property type="entry name" value="Abhydrolase_3"/>
    <property type="match status" value="1"/>
</dbReference>
<reference evidence="4 5" key="1">
    <citation type="submission" date="2019-03" db="EMBL/GenBank/DDBJ databases">
        <title>Genomic Encyclopedia of Type Strains, Phase IV (KMG-IV): sequencing the most valuable type-strain genomes for metagenomic binning, comparative biology and taxonomic classification.</title>
        <authorList>
            <person name="Goeker M."/>
        </authorList>
    </citation>
    <scope>NUCLEOTIDE SEQUENCE [LARGE SCALE GENOMIC DNA]</scope>
    <source>
        <strain evidence="4 5">DSM 25903</strain>
    </source>
</reference>
<dbReference type="Proteomes" id="UP000295122">
    <property type="component" value="Unassembled WGS sequence"/>
</dbReference>
<dbReference type="EMBL" id="SNZR01000013">
    <property type="protein sequence ID" value="TDR90207.1"/>
    <property type="molecule type" value="Genomic_DNA"/>
</dbReference>
<sequence>MTVHPQIRAALAALAEANLPAIETLTPERAREVFNAMSRARGGTPAPIAKAEDHVAEAEGLKVPVRIYWPEGVGPHPAFVFFHGGGHVIGDVETHDKLARNLCGLSGAVVVSVDYRLAPEHRFPAAIEDGWAAYEWVRRRGADLGIDPSRLAVGGDSAGGNIAAVVAIMARDAGYSDIRLQVLVYPVADFTFGHDSHRRFAEGYGILTADAMRWFRDHYLSAPDDARDWRASPLFASDFGGLPAAFVATADCDVLSDEGTAYAEALRAAGAVVEHREYRGMIHGFLAMTPAIDDAARAQADVAAALKAAFAREPAS</sequence>
<dbReference type="Gene3D" id="3.40.50.1820">
    <property type="entry name" value="alpha/beta hydrolase"/>
    <property type="match status" value="1"/>
</dbReference>
<dbReference type="RefSeq" id="WP_133771411.1">
    <property type="nucleotide sequence ID" value="NZ_SNZR01000013.1"/>
</dbReference>
<dbReference type="InterPro" id="IPR029058">
    <property type="entry name" value="AB_hydrolase_fold"/>
</dbReference>
<dbReference type="AlphaFoldDB" id="A0A4R7C136"/>
<comment type="similarity">
    <text evidence="1">Belongs to the 'GDXG' lipolytic enzyme family.</text>
</comment>
<dbReference type="PANTHER" id="PTHR48081:SF8">
    <property type="entry name" value="ALPHA_BETA HYDROLASE FOLD-3 DOMAIN-CONTAINING PROTEIN-RELATED"/>
    <property type="match status" value="1"/>
</dbReference>
<evidence type="ECO:0000259" key="3">
    <source>
        <dbReference type="Pfam" id="PF07859"/>
    </source>
</evidence>
<keyword evidence="5" id="KW-1185">Reference proteome</keyword>
<evidence type="ECO:0000313" key="5">
    <source>
        <dbReference type="Proteomes" id="UP000295122"/>
    </source>
</evidence>
<dbReference type="OrthoDB" id="9806180at2"/>
<accession>A0A4R7C136</accession>
<dbReference type="FunFam" id="3.40.50.1820:FF:000089">
    <property type="entry name" value="Alpha/beta hydrolase"/>
    <property type="match status" value="1"/>
</dbReference>
<name>A0A4R7C136_9HYPH</name>
<dbReference type="PANTHER" id="PTHR48081">
    <property type="entry name" value="AB HYDROLASE SUPERFAMILY PROTEIN C4A8.06C"/>
    <property type="match status" value="1"/>
</dbReference>
<protein>
    <submittedName>
        <fullName evidence="4">Acetyl esterase</fullName>
    </submittedName>
</protein>
<dbReference type="InterPro" id="IPR013094">
    <property type="entry name" value="AB_hydrolase_3"/>
</dbReference>
<comment type="caution">
    <text evidence="4">The sequence shown here is derived from an EMBL/GenBank/DDBJ whole genome shotgun (WGS) entry which is preliminary data.</text>
</comment>
<organism evidence="4 5">
    <name type="scientific">Enterovirga rhinocerotis</name>
    <dbReference type="NCBI Taxonomy" id="1339210"/>
    <lineage>
        <taxon>Bacteria</taxon>
        <taxon>Pseudomonadati</taxon>
        <taxon>Pseudomonadota</taxon>
        <taxon>Alphaproteobacteria</taxon>
        <taxon>Hyphomicrobiales</taxon>
        <taxon>Methylobacteriaceae</taxon>
        <taxon>Enterovirga</taxon>
    </lineage>
</organism>
<evidence type="ECO:0000256" key="1">
    <source>
        <dbReference type="ARBA" id="ARBA00010515"/>
    </source>
</evidence>
<evidence type="ECO:0000256" key="2">
    <source>
        <dbReference type="ARBA" id="ARBA00022801"/>
    </source>
</evidence>
<feature type="domain" description="Alpha/beta hydrolase fold-3" evidence="3">
    <location>
        <begin position="79"/>
        <end position="286"/>
    </location>
</feature>
<gene>
    <name evidence="4" type="ORF">EV668_3049</name>
</gene>
<keyword evidence="2" id="KW-0378">Hydrolase</keyword>
<dbReference type="SUPFAM" id="SSF53474">
    <property type="entry name" value="alpha/beta-Hydrolases"/>
    <property type="match status" value="1"/>
</dbReference>
<dbReference type="GO" id="GO:0016787">
    <property type="term" value="F:hydrolase activity"/>
    <property type="evidence" value="ECO:0007669"/>
    <property type="project" value="UniProtKB-KW"/>
</dbReference>
<evidence type="ECO:0000313" key="4">
    <source>
        <dbReference type="EMBL" id="TDR90207.1"/>
    </source>
</evidence>
<dbReference type="InterPro" id="IPR050300">
    <property type="entry name" value="GDXG_lipolytic_enzyme"/>
</dbReference>
<proteinExistence type="inferred from homology"/>